<evidence type="ECO:0000259" key="2">
    <source>
        <dbReference type="Pfam" id="PF12697"/>
    </source>
</evidence>
<dbReference type="InterPro" id="IPR050266">
    <property type="entry name" value="AB_hydrolase_sf"/>
</dbReference>
<dbReference type="EMBL" id="LR215973">
    <property type="protein sequence ID" value="VFB00950.1"/>
    <property type="molecule type" value="Genomic_DNA"/>
</dbReference>
<dbReference type="PANTHER" id="PTHR43798:SF31">
    <property type="entry name" value="AB HYDROLASE SUPERFAMILY PROTEIN YCLE"/>
    <property type="match status" value="1"/>
</dbReference>
<feature type="domain" description="AB hydrolase-1" evidence="2">
    <location>
        <begin position="39"/>
        <end position="263"/>
    </location>
</feature>
<dbReference type="SUPFAM" id="SSF53474">
    <property type="entry name" value="alpha/beta-Hydrolases"/>
    <property type="match status" value="1"/>
</dbReference>
<dbReference type="PANTHER" id="PTHR43798">
    <property type="entry name" value="MONOACYLGLYCEROL LIPASE"/>
    <property type="match status" value="1"/>
</dbReference>
<dbReference type="InterPro" id="IPR029058">
    <property type="entry name" value="AB_hydrolase_fold"/>
</dbReference>
<dbReference type="Gene3D" id="3.40.50.1820">
    <property type="entry name" value="alpha/beta hydrolase"/>
    <property type="match status" value="1"/>
</dbReference>
<reference evidence="3 4" key="1">
    <citation type="submission" date="2019-02" db="EMBL/GenBank/DDBJ databases">
        <authorList>
            <consortium name="Pathogen Informatics"/>
        </authorList>
    </citation>
    <scope>NUCLEOTIDE SEQUENCE [LARGE SCALE GENOMIC DNA]</scope>
    <source>
        <strain evidence="3 4">3012STDY6756504</strain>
    </source>
</reference>
<dbReference type="EC" id="1.11.1.18" evidence="3"/>
<sequence>MPRLCPLAPRPQAGATGITGGCGTIADVLYDEGGTGTPLLLLHGLMGSARTWRDHLDWLRGFGHVYTFDAAGHGRPAPAELNTEAFVADLAEATASIAEPMVVIGHSMGGLHAWMFAAQFPERVKALVVEDMAPDFTGRTAAHWAAMIEAWPQPFPDEQAVLDFFGPVAGRYFLASFDHGPDGYRLHGSVATFRDISEEWGTRDFWTQWRTVGVPALLIEGEHTITPPGQMRAMAQVHPGAEYVLVPDAGHLVHDDQPERYRAEVSEFLSRVLGGAFGAGRSRGPDR</sequence>
<evidence type="ECO:0000256" key="1">
    <source>
        <dbReference type="ARBA" id="ARBA00022801"/>
    </source>
</evidence>
<evidence type="ECO:0000313" key="3">
    <source>
        <dbReference type="EMBL" id="VFB00950.1"/>
    </source>
</evidence>
<gene>
    <name evidence="3" type="primary">bpoC_3</name>
    <name evidence="3" type="ORF">NCTC10797_04760</name>
</gene>
<dbReference type="GO" id="GO:0016787">
    <property type="term" value="F:hydrolase activity"/>
    <property type="evidence" value="ECO:0007669"/>
    <property type="project" value="UniProtKB-KW"/>
</dbReference>
<dbReference type="PROSITE" id="PS51257">
    <property type="entry name" value="PROKAR_LIPOPROTEIN"/>
    <property type="match status" value="1"/>
</dbReference>
<accession>A0A4U8W7A7</accession>
<keyword evidence="3" id="KW-0575">Peroxidase</keyword>
<dbReference type="AlphaFoldDB" id="A0A4U8W7A7"/>
<protein>
    <submittedName>
        <fullName evidence="3">Non-heme bromoperoxidase BpoC</fullName>
        <ecNumber evidence="3">1.11.1.18</ecNumber>
    </submittedName>
</protein>
<keyword evidence="3" id="KW-0560">Oxidoreductase</keyword>
<keyword evidence="1" id="KW-0378">Hydrolase</keyword>
<dbReference type="GO" id="GO:0019806">
    <property type="term" value="F:bromide peroxidase activity"/>
    <property type="evidence" value="ECO:0007669"/>
    <property type="project" value="UniProtKB-EC"/>
</dbReference>
<evidence type="ECO:0000313" key="4">
    <source>
        <dbReference type="Proteomes" id="UP000290439"/>
    </source>
</evidence>
<dbReference type="Pfam" id="PF12697">
    <property type="entry name" value="Abhydrolase_6"/>
    <property type="match status" value="1"/>
</dbReference>
<organism evidence="3 4">
    <name type="scientific">Nocardia cyriacigeorgica</name>
    <dbReference type="NCBI Taxonomy" id="135487"/>
    <lineage>
        <taxon>Bacteria</taxon>
        <taxon>Bacillati</taxon>
        <taxon>Actinomycetota</taxon>
        <taxon>Actinomycetes</taxon>
        <taxon>Mycobacteriales</taxon>
        <taxon>Nocardiaceae</taxon>
        <taxon>Nocardia</taxon>
    </lineage>
</organism>
<dbReference type="Proteomes" id="UP000290439">
    <property type="component" value="Chromosome"/>
</dbReference>
<dbReference type="GO" id="GO:0016020">
    <property type="term" value="C:membrane"/>
    <property type="evidence" value="ECO:0007669"/>
    <property type="project" value="TreeGrafter"/>
</dbReference>
<proteinExistence type="predicted"/>
<dbReference type="InterPro" id="IPR000073">
    <property type="entry name" value="AB_hydrolase_1"/>
</dbReference>
<name>A0A4U8W7A7_9NOCA</name>